<protein>
    <submittedName>
        <fullName evidence="1">Acetyltransferase SA2342</fullName>
        <ecNumber evidence="1">2.3.1.-</ecNumber>
    </submittedName>
</protein>
<dbReference type="InterPro" id="IPR001451">
    <property type="entry name" value="Hexapep"/>
</dbReference>
<dbReference type="Pfam" id="PF00132">
    <property type="entry name" value="Hexapep"/>
    <property type="match status" value="1"/>
</dbReference>
<dbReference type="EMBL" id="UHIA01000004">
    <property type="protein sequence ID" value="SUO97905.1"/>
    <property type="molecule type" value="Genomic_DNA"/>
</dbReference>
<dbReference type="SUPFAM" id="SSF51161">
    <property type="entry name" value="Trimeric LpxA-like enzymes"/>
    <property type="match status" value="1"/>
</dbReference>
<evidence type="ECO:0000313" key="2">
    <source>
        <dbReference type="Proteomes" id="UP000254575"/>
    </source>
</evidence>
<dbReference type="InterPro" id="IPR011004">
    <property type="entry name" value="Trimer_LpxA-like_sf"/>
</dbReference>
<dbReference type="CDD" id="cd04647">
    <property type="entry name" value="LbH_MAT_like"/>
    <property type="match status" value="1"/>
</dbReference>
<dbReference type="InterPro" id="IPR051159">
    <property type="entry name" value="Hexapeptide_acetyltransf"/>
</dbReference>
<keyword evidence="1" id="KW-0808">Transferase</keyword>
<name>A0A380MZB7_9GAMM</name>
<dbReference type="Proteomes" id="UP000254575">
    <property type="component" value="Unassembled WGS sequence"/>
</dbReference>
<gene>
    <name evidence="1" type="ORF">NCTC10717_01679</name>
</gene>
<dbReference type="RefSeq" id="WP_172459470.1">
    <property type="nucleotide sequence ID" value="NZ_UHIA01000004.1"/>
</dbReference>
<keyword evidence="1" id="KW-0012">Acyltransferase</keyword>
<keyword evidence="2" id="KW-1185">Reference proteome</keyword>
<dbReference type="EC" id="2.3.1.-" evidence="1"/>
<dbReference type="PANTHER" id="PTHR23416">
    <property type="entry name" value="SIALIC ACID SYNTHASE-RELATED"/>
    <property type="match status" value="1"/>
</dbReference>
<sequence length="187" mass="20744">MKGREIFLKHNLKIKFLFKIYKLIPKFIRSLIAFLLNSSRVGLLVRYFDLKMNSSTIGSNVYIANYIIIKNSKNIKIGNNTSFHEFCYIDAVGGISIGSNVSIAHSCSLISFEHTWNDFSIPIKYNSTKLSPIIIGNDVWIGCGVRILAGSVIENRVVVAAGAVVKGRLESGYLYGGIPAKKLRAIL</sequence>
<proteinExistence type="predicted"/>
<dbReference type="GO" id="GO:0016746">
    <property type="term" value="F:acyltransferase activity"/>
    <property type="evidence" value="ECO:0007669"/>
    <property type="project" value="UniProtKB-KW"/>
</dbReference>
<dbReference type="AlphaFoldDB" id="A0A380MZB7"/>
<accession>A0A380MZB7</accession>
<evidence type="ECO:0000313" key="1">
    <source>
        <dbReference type="EMBL" id="SUO97905.1"/>
    </source>
</evidence>
<organism evidence="1 2">
    <name type="scientific">Suttonella indologenes</name>
    <dbReference type="NCBI Taxonomy" id="13276"/>
    <lineage>
        <taxon>Bacteria</taxon>
        <taxon>Pseudomonadati</taxon>
        <taxon>Pseudomonadota</taxon>
        <taxon>Gammaproteobacteria</taxon>
        <taxon>Cardiobacteriales</taxon>
        <taxon>Cardiobacteriaceae</taxon>
        <taxon>Suttonella</taxon>
    </lineage>
</organism>
<reference evidence="1 2" key="1">
    <citation type="submission" date="2018-06" db="EMBL/GenBank/DDBJ databases">
        <authorList>
            <consortium name="Pathogen Informatics"/>
            <person name="Doyle S."/>
        </authorList>
    </citation>
    <scope>NUCLEOTIDE SEQUENCE [LARGE SCALE GENOMIC DNA]</scope>
    <source>
        <strain evidence="1 2">NCTC10717</strain>
    </source>
</reference>
<dbReference type="Gene3D" id="2.160.10.10">
    <property type="entry name" value="Hexapeptide repeat proteins"/>
    <property type="match status" value="1"/>
</dbReference>